<evidence type="ECO:0000256" key="3">
    <source>
        <dbReference type="ARBA" id="ARBA00022679"/>
    </source>
</evidence>
<dbReference type="PANTHER" id="PTHR48046:SF6">
    <property type="entry name" value="GLYCOSYLTRANSFERASE"/>
    <property type="match status" value="1"/>
</dbReference>
<dbReference type="Gene3D" id="3.40.50.2000">
    <property type="entry name" value="Glycogen Phosphorylase B"/>
    <property type="match status" value="2"/>
</dbReference>
<dbReference type="InterPro" id="IPR002213">
    <property type="entry name" value="UDP_glucos_trans"/>
</dbReference>
<dbReference type="AlphaFoldDB" id="A0A9R0SUY3"/>
<evidence type="ECO:0008006" key="6">
    <source>
        <dbReference type="Google" id="ProtNLM"/>
    </source>
</evidence>
<dbReference type="Gramene" id="TRITD4Bv1G017750.3">
    <property type="protein sequence ID" value="TRITD4Bv1G017750.3"/>
    <property type="gene ID" value="TRITD4Bv1G017750"/>
</dbReference>
<keyword evidence="2" id="KW-0328">Glycosyltransferase</keyword>
<accession>A0A9R0SUY3</accession>
<dbReference type="OMA" id="KTISCEY"/>
<dbReference type="CDD" id="cd03784">
    <property type="entry name" value="GT1_Gtf-like"/>
    <property type="match status" value="1"/>
</dbReference>
<dbReference type="Proteomes" id="UP000324705">
    <property type="component" value="Chromosome 4B"/>
</dbReference>
<comment type="similarity">
    <text evidence="1">Belongs to the UDP-glycosyltransferase family.</text>
</comment>
<gene>
    <name evidence="4" type="ORF">TRITD_4Bv1G017750</name>
</gene>
<keyword evidence="5" id="KW-1185">Reference proteome</keyword>
<evidence type="ECO:0000256" key="2">
    <source>
        <dbReference type="ARBA" id="ARBA00022676"/>
    </source>
</evidence>
<evidence type="ECO:0000313" key="4">
    <source>
        <dbReference type="EMBL" id="VAI01884.1"/>
    </source>
</evidence>
<dbReference type="PANTHER" id="PTHR48046">
    <property type="entry name" value="UDP-GLYCOSYLTRANSFERASE 72E1"/>
    <property type="match status" value="1"/>
</dbReference>
<dbReference type="FunFam" id="3.40.50.2000:FF:000051">
    <property type="entry name" value="Glycosyltransferase"/>
    <property type="match status" value="1"/>
</dbReference>
<protein>
    <recommendedName>
        <fullName evidence="6">Glycosyltransferase</fullName>
    </recommendedName>
</protein>
<dbReference type="FunFam" id="3.40.50.2000:FF:000054">
    <property type="entry name" value="Glycosyltransferase"/>
    <property type="match status" value="1"/>
</dbReference>
<organism evidence="4 5">
    <name type="scientific">Triticum turgidum subsp. durum</name>
    <name type="common">Durum wheat</name>
    <name type="synonym">Triticum durum</name>
    <dbReference type="NCBI Taxonomy" id="4567"/>
    <lineage>
        <taxon>Eukaryota</taxon>
        <taxon>Viridiplantae</taxon>
        <taxon>Streptophyta</taxon>
        <taxon>Embryophyta</taxon>
        <taxon>Tracheophyta</taxon>
        <taxon>Spermatophyta</taxon>
        <taxon>Magnoliopsida</taxon>
        <taxon>Liliopsida</taxon>
        <taxon>Poales</taxon>
        <taxon>Poaceae</taxon>
        <taxon>BOP clade</taxon>
        <taxon>Pooideae</taxon>
        <taxon>Triticodae</taxon>
        <taxon>Triticeae</taxon>
        <taxon>Triticinae</taxon>
        <taxon>Triticum</taxon>
    </lineage>
</organism>
<proteinExistence type="inferred from homology"/>
<dbReference type="EMBL" id="LT934118">
    <property type="protein sequence ID" value="VAI01884.1"/>
    <property type="molecule type" value="Genomic_DNA"/>
</dbReference>
<sequence length="487" mass="51970">MESFMNAGSAPAPSAARPHVVLLASPGAGHLIPLAELARRLVEHHGFAATIVTFSGLSDSEALPSGIPTSVSTVALPAVKIDDLPADALRGSVLVELIHRSLPSLSTFLRSIGSTTPLAALVPDFLCSAALPLAVELGVPCYVFIPSSLTMIYLMRRVVELHDDAAPGEYRDLPEPLEIPGGLSLRRADLPVPYRDCNGPAYAQLLRGGRRYRRADGFLTNTFYEMEPAMAEEFRQAAEQGAFPPAFPVGPFVRSNSDEETGASAILEWLDSQPTRSVVYVAFGSGGALSAEQTVELAAGLEASRQRFLWVVRMPSLDGRTCAFGARDDDDPLAWLPEGFLERTRGRGLAVPAWAPQVRVLSHPATAIFVSHCGWNSALESAASGVPMVAWPLYAEQRMNAALLEGTLGVALRPRAREDGGVVAREEVAAAVNELMEGESGRAVRRRAEDLQRAAARAWSPDGSSRRALEDVAAKWKAALGGGPDNP</sequence>
<keyword evidence="3" id="KW-0808">Transferase</keyword>
<dbReference type="GO" id="GO:0008194">
    <property type="term" value="F:UDP-glycosyltransferase activity"/>
    <property type="evidence" value="ECO:0007669"/>
    <property type="project" value="InterPro"/>
</dbReference>
<dbReference type="SUPFAM" id="SSF53756">
    <property type="entry name" value="UDP-Glycosyltransferase/glycogen phosphorylase"/>
    <property type="match status" value="1"/>
</dbReference>
<reference evidence="4 5" key="1">
    <citation type="submission" date="2017-09" db="EMBL/GenBank/DDBJ databases">
        <authorList>
            <consortium name="International Durum Wheat Genome Sequencing Consortium (IDWGSC)"/>
            <person name="Milanesi L."/>
        </authorList>
    </citation>
    <scope>NUCLEOTIDE SEQUENCE [LARGE SCALE GENOMIC DNA]</scope>
    <source>
        <strain evidence="5">cv. Svevo</strain>
    </source>
</reference>
<name>A0A9R0SUY3_TRITD</name>
<dbReference type="Pfam" id="PF00201">
    <property type="entry name" value="UDPGT"/>
    <property type="match status" value="1"/>
</dbReference>
<evidence type="ECO:0000313" key="5">
    <source>
        <dbReference type="Proteomes" id="UP000324705"/>
    </source>
</evidence>
<evidence type="ECO:0000256" key="1">
    <source>
        <dbReference type="ARBA" id="ARBA00009995"/>
    </source>
</evidence>